<proteinExistence type="predicted"/>
<dbReference type="EMBL" id="GBRH01228116">
    <property type="protein sequence ID" value="JAD69779.1"/>
    <property type="molecule type" value="Transcribed_RNA"/>
</dbReference>
<accession>A0A0A9C0G0</accession>
<evidence type="ECO:0000313" key="1">
    <source>
        <dbReference type="EMBL" id="JAD69779.1"/>
    </source>
</evidence>
<organism evidence="1">
    <name type="scientific">Arundo donax</name>
    <name type="common">Giant reed</name>
    <name type="synonym">Donax arundinaceus</name>
    <dbReference type="NCBI Taxonomy" id="35708"/>
    <lineage>
        <taxon>Eukaryota</taxon>
        <taxon>Viridiplantae</taxon>
        <taxon>Streptophyta</taxon>
        <taxon>Embryophyta</taxon>
        <taxon>Tracheophyta</taxon>
        <taxon>Spermatophyta</taxon>
        <taxon>Magnoliopsida</taxon>
        <taxon>Liliopsida</taxon>
        <taxon>Poales</taxon>
        <taxon>Poaceae</taxon>
        <taxon>PACMAD clade</taxon>
        <taxon>Arundinoideae</taxon>
        <taxon>Arundineae</taxon>
        <taxon>Arundo</taxon>
    </lineage>
</organism>
<name>A0A0A9C0G0_ARUDO</name>
<reference evidence="1" key="1">
    <citation type="submission" date="2014-09" db="EMBL/GenBank/DDBJ databases">
        <authorList>
            <person name="Magalhaes I.L.F."/>
            <person name="Oliveira U."/>
            <person name="Santos F.R."/>
            <person name="Vidigal T.H.D.A."/>
            <person name="Brescovit A.D."/>
            <person name="Santos A.J."/>
        </authorList>
    </citation>
    <scope>NUCLEOTIDE SEQUENCE</scope>
    <source>
        <tissue evidence="1">Shoot tissue taken approximately 20 cm above the soil surface</tissue>
    </source>
</reference>
<protein>
    <submittedName>
        <fullName evidence="1">Uncharacterized protein</fullName>
    </submittedName>
</protein>
<dbReference type="AlphaFoldDB" id="A0A0A9C0G0"/>
<sequence>MYYFRPHNFAGMHFLDS</sequence>
<reference evidence="1" key="2">
    <citation type="journal article" date="2015" name="Data Brief">
        <title>Shoot transcriptome of the giant reed, Arundo donax.</title>
        <authorList>
            <person name="Barrero R.A."/>
            <person name="Guerrero F.D."/>
            <person name="Moolhuijzen P."/>
            <person name="Goolsby J.A."/>
            <person name="Tidwell J."/>
            <person name="Bellgard S.E."/>
            <person name="Bellgard M.I."/>
        </authorList>
    </citation>
    <scope>NUCLEOTIDE SEQUENCE</scope>
    <source>
        <tissue evidence="1">Shoot tissue taken approximately 20 cm above the soil surface</tissue>
    </source>
</reference>